<comment type="caution">
    <text evidence="1">The sequence shown here is derived from an EMBL/GenBank/DDBJ whole genome shotgun (WGS) entry which is preliminary data.</text>
</comment>
<sequence length="296" mass="33351">MERMEASQGRLKEKERLTGREASVFGSVLGQSKAMTREALDVSPPRRVSPGVSPSTYFGAREPGYAGAATNVEMAQAPQPVLPQHYVPPPMYQPAPPPHMAPGLQYDRVPDTRQRKLGIRPFDGKELYQGLGSGFLSWGKRFARQIMFAERASGFQWSEDVKVDVLGHHLTGMAERYYNQQVEGWFEEQPTLEHAMQRLLHTLATKITPAQSMKIFTAPKSSKRSWKENYLYLVAVSEACGGADNLVQDYIVHYADPSMRVSMLARLNLTRIDYLRQAEELVHLAQSTEIELRGKK</sequence>
<gene>
    <name evidence="1" type="ORF">PM001_LOCUS733</name>
</gene>
<name>A0AAV1T3B4_9STRA</name>
<accession>A0AAV1T3B4</accession>
<reference evidence="1" key="1">
    <citation type="submission" date="2024-01" db="EMBL/GenBank/DDBJ databases">
        <authorList>
            <person name="Webb A."/>
        </authorList>
    </citation>
    <scope>NUCLEOTIDE SEQUENCE</scope>
    <source>
        <strain evidence="1">Pm1</strain>
    </source>
</reference>
<organism evidence="1 2">
    <name type="scientific">Peronospora matthiolae</name>
    <dbReference type="NCBI Taxonomy" id="2874970"/>
    <lineage>
        <taxon>Eukaryota</taxon>
        <taxon>Sar</taxon>
        <taxon>Stramenopiles</taxon>
        <taxon>Oomycota</taxon>
        <taxon>Peronosporomycetes</taxon>
        <taxon>Peronosporales</taxon>
        <taxon>Peronosporaceae</taxon>
        <taxon>Peronospora</taxon>
    </lineage>
</organism>
<proteinExistence type="predicted"/>
<dbReference type="AlphaFoldDB" id="A0AAV1T3B4"/>
<evidence type="ECO:0000313" key="2">
    <source>
        <dbReference type="Proteomes" id="UP001162060"/>
    </source>
</evidence>
<protein>
    <submittedName>
        <fullName evidence="1">Uncharacterized protein</fullName>
    </submittedName>
</protein>
<evidence type="ECO:0000313" key="1">
    <source>
        <dbReference type="EMBL" id="CAK7894107.1"/>
    </source>
</evidence>
<dbReference type="EMBL" id="CAKLBY020000004">
    <property type="protein sequence ID" value="CAK7894107.1"/>
    <property type="molecule type" value="Genomic_DNA"/>
</dbReference>
<dbReference type="Proteomes" id="UP001162060">
    <property type="component" value="Unassembled WGS sequence"/>
</dbReference>